<evidence type="ECO:0000256" key="1">
    <source>
        <dbReference type="ARBA" id="ARBA00022729"/>
    </source>
</evidence>
<dbReference type="GO" id="GO:0007156">
    <property type="term" value="P:homophilic cell adhesion via plasma membrane adhesion molecules"/>
    <property type="evidence" value="ECO:0007669"/>
    <property type="project" value="TreeGrafter"/>
</dbReference>
<feature type="non-terminal residue" evidence="5">
    <location>
        <position position="142"/>
    </location>
</feature>
<dbReference type="EMBL" id="JAACXV010020314">
    <property type="protein sequence ID" value="KAF7263628.1"/>
    <property type="molecule type" value="Genomic_DNA"/>
</dbReference>
<evidence type="ECO:0000313" key="5">
    <source>
        <dbReference type="EMBL" id="KAF7263628.1"/>
    </source>
</evidence>
<proteinExistence type="predicted"/>
<organism evidence="5 6">
    <name type="scientific">Rhynchophorus ferrugineus</name>
    <name type="common">Red palm weevil</name>
    <name type="synonym">Curculio ferrugineus</name>
    <dbReference type="NCBI Taxonomy" id="354439"/>
    <lineage>
        <taxon>Eukaryota</taxon>
        <taxon>Metazoa</taxon>
        <taxon>Ecdysozoa</taxon>
        <taxon>Arthropoda</taxon>
        <taxon>Hexapoda</taxon>
        <taxon>Insecta</taxon>
        <taxon>Pterygota</taxon>
        <taxon>Neoptera</taxon>
        <taxon>Endopterygota</taxon>
        <taxon>Coleoptera</taxon>
        <taxon>Polyphaga</taxon>
        <taxon>Cucujiformia</taxon>
        <taxon>Curculionidae</taxon>
        <taxon>Dryophthorinae</taxon>
        <taxon>Rhynchophorus</taxon>
    </lineage>
</organism>
<sequence length="142" mass="15979">KEPGEYKDFHYEPNVQQYQNGSLGFTHISKDSEGQYLCEAKNNIGTGVSKVIFLRVNAPAHFVQKSKQVQVVKGEQAHLQCAANGDTPMQISWKIGGQHILKEGRSTLALAIVFFNEGVLKRTLIRVFENPRKRTLNKRAVI</sequence>
<accession>A0A834HLR6</accession>
<dbReference type="PANTHER" id="PTHR45080">
    <property type="entry name" value="CONTACTIN 5"/>
    <property type="match status" value="1"/>
</dbReference>
<evidence type="ECO:0000256" key="3">
    <source>
        <dbReference type="ARBA" id="ARBA00023319"/>
    </source>
</evidence>
<dbReference type="Pfam" id="PF07679">
    <property type="entry name" value="I-set"/>
    <property type="match status" value="1"/>
</dbReference>
<protein>
    <recommendedName>
        <fullName evidence="4">Ig-like domain-containing protein</fullName>
    </recommendedName>
</protein>
<keyword evidence="1" id="KW-0732">Signal</keyword>
<gene>
    <name evidence="5" type="ORF">GWI33_001566</name>
</gene>
<dbReference type="Gene3D" id="2.60.40.10">
    <property type="entry name" value="Immunoglobulins"/>
    <property type="match status" value="2"/>
</dbReference>
<dbReference type="InterPro" id="IPR013098">
    <property type="entry name" value="Ig_I-set"/>
</dbReference>
<dbReference type="SUPFAM" id="SSF48726">
    <property type="entry name" value="Immunoglobulin"/>
    <property type="match status" value="2"/>
</dbReference>
<evidence type="ECO:0000313" key="6">
    <source>
        <dbReference type="Proteomes" id="UP000625711"/>
    </source>
</evidence>
<keyword evidence="2" id="KW-1015">Disulfide bond</keyword>
<keyword evidence="6" id="KW-1185">Reference proteome</keyword>
<dbReference type="GO" id="GO:0008046">
    <property type="term" value="F:axon guidance receptor activity"/>
    <property type="evidence" value="ECO:0007669"/>
    <property type="project" value="TreeGrafter"/>
</dbReference>
<dbReference type="InterPro" id="IPR007110">
    <property type="entry name" value="Ig-like_dom"/>
</dbReference>
<dbReference type="InterPro" id="IPR013783">
    <property type="entry name" value="Ig-like_fold"/>
</dbReference>
<dbReference type="PANTHER" id="PTHR45080:SF8">
    <property type="entry name" value="IG-LIKE DOMAIN-CONTAINING PROTEIN"/>
    <property type="match status" value="1"/>
</dbReference>
<dbReference type="GO" id="GO:0043025">
    <property type="term" value="C:neuronal cell body"/>
    <property type="evidence" value="ECO:0007669"/>
    <property type="project" value="TreeGrafter"/>
</dbReference>
<dbReference type="Proteomes" id="UP000625711">
    <property type="component" value="Unassembled WGS sequence"/>
</dbReference>
<feature type="domain" description="Ig-like" evidence="4">
    <location>
        <begin position="59"/>
        <end position="93"/>
    </location>
</feature>
<reference evidence="5" key="1">
    <citation type="submission" date="2020-08" db="EMBL/GenBank/DDBJ databases">
        <title>Genome sequencing and assembly of the red palm weevil Rhynchophorus ferrugineus.</title>
        <authorList>
            <person name="Dias G.B."/>
            <person name="Bergman C.M."/>
            <person name="Manee M."/>
        </authorList>
    </citation>
    <scope>NUCLEOTIDE SEQUENCE</scope>
    <source>
        <strain evidence="5">AA-2017</strain>
        <tissue evidence="5">Whole larva</tissue>
    </source>
</reference>
<evidence type="ECO:0000256" key="2">
    <source>
        <dbReference type="ARBA" id="ARBA00023157"/>
    </source>
</evidence>
<dbReference type="GO" id="GO:0005886">
    <property type="term" value="C:plasma membrane"/>
    <property type="evidence" value="ECO:0007669"/>
    <property type="project" value="TreeGrafter"/>
</dbReference>
<comment type="caution">
    <text evidence="5">The sequence shown here is derived from an EMBL/GenBank/DDBJ whole genome shotgun (WGS) entry which is preliminary data.</text>
</comment>
<name>A0A834HLR6_RHYFE</name>
<dbReference type="GO" id="GO:0050808">
    <property type="term" value="P:synapse organization"/>
    <property type="evidence" value="ECO:0007669"/>
    <property type="project" value="TreeGrafter"/>
</dbReference>
<dbReference type="InterPro" id="IPR036179">
    <property type="entry name" value="Ig-like_dom_sf"/>
</dbReference>
<dbReference type="AlphaFoldDB" id="A0A834HLR6"/>
<evidence type="ECO:0000259" key="4">
    <source>
        <dbReference type="PROSITE" id="PS50835"/>
    </source>
</evidence>
<dbReference type="OrthoDB" id="6429135at2759"/>
<dbReference type="GO" id="GO:0030424">
    <property type="term" value="C:axon"/>
    <property type="evidence" value="ECO:0007669"/>
    <property type="project" value="TreeGrafter"/>
</dbReference>
<keyword evidence="3" id="KW-0393">Immunoglobulin domain</keyword>
<dbReference type="PROSITE" id="PS50835">
    <property type="entry name" value="IG_LIKE"/>
    <property type="match status" value="1"/>
</dbReference>
<dbReference type="InterPro" id="IPR050958">
    <property type="entry name" value="Cell_Adh-Cytoskel_Orgn"/>
</dbReference>